<keyword evidence="5" id="KW-1185">Reference proteome</keyword>
<reference evidence="4" key="1">
    <citation type="submission" date="2015-04" db="EMBL/GenBank/DDBJ databases">
        <title>Complete genome sequence of Microbacterium chocolatum SIT 101, a bacterium enantioselectively hydrolyzing mesomeric diesters.</title>
        <authorList>
            <person name="Li X."/>
            <person name="Xu Y."/>
        </authorList>
    </citation>
    <scope>NUCLEOTIDE SEQUENCE [LARGE SCALE GENOMIC DNA]</scope>
    <source>
        <strain evidence="4">SIT 101</strain>
    </source>
</reference>
<evidence type="ECO:0000313" key="4">
    <source>
        <dbReference type="EMBL" id="KOS10309.1"/>
    </source>
</evidence>
<dbReference type="EMBL" id="LAVO01000011">
    <property type="protein sequence ID" value="KOS10309.1"/>
    <property type="molecule type" value="Genomic_DNA"/>
</dbReference>
<dbReference type="KEGG" id="mcw:A8L33_11275"/>
<feature type="region of interest" description="Disordered" evidence="1">
    <location>
        <begin position="120"/>
        <end position="160"/>
    </location>
</feature>
<dbReference type="OrthoDB" id="3265533at2"/>
<accession>A0A0M9VKN8</accession>
<keyword evidence="2" id="KW-0812">Transmembrane</keyword>
<feature type="transmembrane region" description="Helical" evidence="2">
    <location>
        <begin position="213"/>
        <end position="236"/>
    </location>
</feature>
<dbReference type="InterPro" id="IPR058407">
    <property type="entry name" value="DUF8094"/>
</dbReference>
<dbReference type="Proteomes" id="UP000037737">
    <property type="component" value="Unassembled WGS sequence"/>
</dbReference>
<keyword evidence="4" id="KW-0808">Transferase</keyword>
<feature type="transmembrane region" description="Helical" evidence="2">
    <location>
        <begin position="12"/>
        <end position="31"/>
    </location>
</feature>
<dbReference type="Pfam" id="PF26366">
    <property type="entry name" value="DUF8094"/>
    <property type="match status" value="1"/>
</dbReference>
<keyword evidence="2" id="KW-0472">Membrane</keyword>
<sequence>MGRLGKDFSVRFVWAVAAFVLAALMIGAGIAQRTVFQGPTTQSAGAVIDSDARYVLVDGAVMNMYPGAQTLRADGEGEIFAAYGRTTDMQAWLSDTAYTAVTVGDEGALITTDIEPAITAEPGEDAPAGDDASATPEATTEEDAAGAEGPDPTAASRDPRGSDLWLAEYEQTDNLVTPLQIPEDLSVLLAADGESAAPAKLSVTWPITNRTPWAGPLIVGGAIVMAVGVWLYFLAIRHIRRSKGPRRKGLPVPVTEPIDLSTSASRKGVISAGGVRRALSRGRRPILAVPALGVSVLLLAGCSADAWPQLGASPTPTPTQTVIAPEGQQQPAVTRDQAETIVERVADTVGEADAALDLDLAATRLDGAMLAARATNYTLRGAIPDYAAPAPIVSGSLEIILPQAFDGWPRSFLAVADDESSNTSSIMVLTQKDPWSDFLLSYAGSLEASTLMPDLAPTYVGAPQVQPDSPFLIMPPEEVAAAYSDVINNGEDSEFFEVFEEEGDQLRASIASDRARRLEEFNQTAASTGSLTFSSTEGAFAPYALATLESGAIVAVSVRESDEVRPTNEDAVIKLDNNATVQTLAGADQSATGFETTFSDQIFFYVPGQGSSERIRLLGYASDILEAKVIP</sequence>
<comment type="caution">
    <text evidence="4">The sequence shown here is derived from an EMBL/GenBank/DDBJ whole genome shotgun (WGS) entry which is preliminary data.</text>
</comment>
<evidence type="ECO:0000313" key="5">
    <source>
        <dbReference type="Proteomes" id="UP000037737"/>
    </source>
</evidence>
<dbReference type="PATRIC" id="fig|84292.3.peg.2185"/>
<proteinExistence type="predicted"/>
<feature type="transmembrane region" description="Helical" evidence="2">
    <location>
        <begin position="286"/>
        <end position="307"/>
    </location>
</feature>
<dbReference type="GO" id="GO:0016740">
    <property type="term" value="F:transferase activity"/>
    <property type="evidence" value="ECO:0007669"/>
    <property type="project" value="UniProtKB-KW"/>
</dbReference>
<gene>
    <name evidence="4" type="ORF">XI38_10725</name>
</gene>
<evidence type="ECO:0000256" key="2">
    <source>
        <dbReference type="SAM" id="Phobius"/>
    </source>
</evidence>
<evidence type="ECO:0000259" key="3">
    <source>
        <dbReference type="Pfam" id="PF26366"/>
    </source>
</evidence>
<evidence type="ECO:0000256" key="1">
    <source>
        <dbReference type="SAM" id="MobiDB-lite"/>
    </source>
</evidence>
<name>A0A0M9VKN8_9MICO</name>
<keyword evidence="2" id="KW-1133">Transmembrane helix</keyword>
<feature type="domain" description="DUF8094" evidence="3">
    <location>
        <begin position="330"/>
        <end position="628"/>
    </location>
</feature>
<protein>
    <submittedName>
        <fullName evidence="4">Glycosyl transferase</fullName>
    </submittedName>
</protein>
<dbReference type="AlphaFoldDB" id="A0A0M9VKN8"/>
<organism evidence="4 5">
    <name type="scientific">Microbacterium aurantiacum</name>
    <dbReference type="NCBI Taxonomy" id="162393"/>
    <lineage>
        <taxon>Bacteria</taxon>
        <taxon>Bacillati</taxon>
        <taxon>Actinomycetota</taxon>
        <taxon>Actinomycetes</taxon>
        <taxon>Micrococcales</taxon>
        <taxon>Microbacteriaceae</taxon>
        <taxon>Microbacterium</taxon>
    </lineage>
</organism>